<name>A0A8S5RGZ8_9VIRU</name>
<dbReference type="Gene3D" id="1.10.3090.10">
    <property type="entry name" value="cca-adding enzyme, domain 2"/>
    <property type="match status" value="1"/>
</dbReference>
<dbReference type="Gene3D" id="3.40.50.300">
    <property type="entry name" value="P-loop containing nucleotide triphosphate hydrolases"/>
    <property type="match status" value="1"/>
</dbReference>
<evidence type="ECO:0000313" key="1">
    <source>
        <dbReference type="EMBL" id="DAE30361.1"/>
    </source>
</evidence>
<dbReference type="SUPFAM" id="SSF52540">
    <property type="entry name" value="P-loop containing nucleoside triphosphate hydrolases"/>
    <property type="match status" value="1"/>
</dbReference>
<proteinExistence type="predicted"/>
<protein>
    <submittedName>
        <fullName evidence="1">AAA domain protein</fullName>
    </submittedName>
</protein>
<dbReference type="Pfam" id="PF13671">
    <property type="entry name" value="AAA_33"/>
    <property type="match status" value="1"/>
</dbReference>
<dbReference type="EMBL" id="BK059104">
    <property type="protein sequence ID" value="DAE30361.1"/>
    <property type="molecule type" value="Genomic_DNA"/>
</dbReference>
<accession>A0A8S5RGZ8</accession>
<sequence>MNKPTLYIMCGLSGSGKSTITTQIANENPNTIIVSSDAIREELTGNYENQEHNKEVFKIFHDRIRKNLENKKNVIADATNLTMKSRRAIMMKVNGLNVRKVCVIIPKPFEQCKKDNLHREHPVPDFVLDKQIRKFQIPFYEEGFDEIIIHNLLNDYEPNDIPDMRGFDQKSPHHTMNLFEHCKYASRLFSTKYAYPARFRIGALYHDLGKLSTQTFDEDGIAHYYQHHCYGSYQYMTAMYHVNSDVVLDTCFLINYHMMPFSWDTDKAKQRWKERFGEYKYKMLLDFNECDRAR</sequence>
<reference evidence="1" key="1">
    <citation type="journal article" date="2021" name="Proc. Natl. Acad. Sci. U.S.A.">
        <title>A Catalog of Tens of Thousands of Viruses from Human Metagenomes Reveals Hidden Associations with Chronic Diseases.</title>
        <authorList>
            <person name="Tisza M.J."/>
            <person name="Buck C.B."/>
        </authorList>
    </citation>
    <scope>NUCLEOTIDE SEQUENCE</scope>
    <source>
        <strain evidence="1">Ctiha2</strain>
    </source>
</reference>
<organism evidence="1">
    <name type="scientific">virus sp. ctiha2</name>
    <dbReference type="NCBI Taxonomy" id="2827299"/>
    <lineage>
        <taxon>Viruses</taxon>
    </lineage>
</organism>
<dbReference type="PANTHER" id="PTHR12435">
    <property type="match status" value="1"/>
</dbReference>
<dbReference type="InterPro" id="IPR027417">
    <property type="entry name" value="P-loop_NTPase"/>
</dbReference>